<gene>
    <name evidence="4" type="ORF">FRUB_00225</name>
</gene>
<feature type="domain" description="DUF1553" evidence="3">
    <location>
        <begin position="271"/>
        <end position="393"/>
    </location>
</feature>
<dbReference type="InterPro" id="IPR022655">
    <property type="entry name" value="DUF1553"/>
</dbReference>
<dbReference type="Pfam" id="PF07587">
    <property type="entry name" value="PSD1"/>
    <property type="match status" value="1"/>
</dbReference>
<feature type="signal peptide" evidence="1">
    <location>
        <begin position="1"/>
        <end position="23"/>
    </location>
</feature>
<keyword evidence="1" id="KW-0732">Signal</keyword>
<dbReference type="RefSeq" id="WP_088251741.1">
    <property type="nucleotide sequence ID" value="NZ_NIDE01000001.1"/>
</dbReference>
<dbReference type="Proteomes" id="UP000214646">
    <property type="component" value="Unassembled WGS sequence"/>
</dbReference>
<evidence type="ECO:0000313" key="5">
    <source>
        <dbReference type="Proteomes" id="UP000214646"/>
    </source>
</evidence>
<evidence type="ECO:0000313" key="4">
    <source>
        <dbReference type="EMBL" id="OWK46526.1"/>
    </source>
</evidence>
<feature type="domain" description="DUF1549" evidence="2">
    <location>
        <begin position="36"/>
        <end position="227"/>
    </location>
</feature>
<dbReference type="Pfam" id="PF07583">
    <property type="entry name" value="PSCyt2"/>
    <property type="match status" value="1"/>
</dbReference>
<feature type="chain" id="PRO_5012850061" description="DUF1549 domain-containing protein" evidence="1">
    <location>
        <begin position="24"/>
        <end position="517"/>
    </location>
</feature>
<keyword evidence="5" id="KW-1185">Reference proteome</keyword>
<evidence type="ECO:0000259" key="2">
    <source>
        <dbReference type="Pfam" id="PF07583"/>
    </source>
</evidence>
<dbReference type="InterPro" id="IPR011444">
    <property type="entry name" value="DUF1549"/>
</dbReference>
<organism evidence="4 5">
    <name type="scientific">Fimbriiglobus ruber</name>
    <dbReference type="NCBI Taxonomy" id="1908690"/>
    <lineage>
        <taxon>Bacteria</taxon>
        <taxon>Pseudomonadati</taxon>
        <taxon>Planctomycetota</taxon>
        <taxon>Planctomycetia</taxon>
        <taxon>Gemmatales</taxon>
        <taxon>Gemmataceae</taxon>
        <taxon>Fimbriiglobus</taxon>
    </lineage>
</organism>
<dbReference type="PANTHER" id="PTHR35889:SF3">
    <property type="entry name" value="F-BOX DOMAIN-CONTAINING PROTEIN"/>
    <property type="match status" value="1"/>
</dbReference>
<sequence length="517" mass="56166">MRPCQRFLLLLAAALAVPMTAAAGDPPNPAALAARIDQRFATEWEKAGVRAAAPADDGTFLRRASLDLIGRVPTVAETHAFLADKSPDKRIKLIDRLIDSGGHTRHMATTWRRTWVPQADTPEFARLADEFEAWVAVRLQENTPYDRLVRELLTAPVAGDIPSAARRGAVTPASFFAASENKPENLAANATRAFLGVNLDCAQCHDHPFARWTRDQFWQTAAFFISSNTGKKGMTAAPQLSIPNTKRMVSAEIIDGTPVKWPDALAADTGRQLLAGWVTGKDNPYFARNVVNRLWAQMYGTALVEPLDDLSGETGSTGRHAELLGELANAFVASGYDLKYLTRALAQAKIYQLSATLPEGGTTDPQYFAKMPVRGLTGEQLYDSLRTAAGLPPERDDTGHGQGLDARKRFAAQFHIEWSVSAERSIVQALSMMNGRLTSDLTNPAKSPTLAGATDAPFLDTAGKIETLFVAVLGRKPTTKEAATMIAHVESKNGDTNRALADVFWALLNSTEFNTNH</sequence>
<evidence type="ECO:0008006" key="6">
    <source>
        <dbReference type="Google" id="ProtNLM"/>
    </source>
</evidence>
<evidence type="ECO:0000256" key="1">
    <source>
        <dbReference type="SAM" id="SignalP"/>
    </source>
</evidence>
<name>A0A225E8X8_9BACT</name>
<dbReference type="EMBL" id="NIDE01000001">
    <property type="protein sequence ID" value="OWK46526.1"/>
    <property type="molecule type" value="Genomic_DNA"/>
</dbReference>
<evidence type="ECO:0000259" key="3">
    <source>
        <dbReference type="Pfam" id="PF07587"/>
    </source>
</evidence>
<protein>
    <recommendedName>
        <fullName evidence="6">DUF1549 domain-containing protein</fullName>
    </recommendedName>
</protein>
<dbReference type="PANTHER" id="PTHR35889">
    <property type="entry name" value="CYCLOINULO-OLIGOSACCHARIDE FRUCTANOTRANSFERASE-RELATED"/>
    <property type="match status" value="1"/>
</dbReference>
<reference evidence="5" key="1">
    <citation type="submission" date="2017-06" db="EMBL/GenBank/DDBJ databases">
        <title>Genome analysis of Fimbriiglobus ruber SP5, the first member of the order Planctomycetales with confirmed chitinolytic capability.</title>
        <authorList>
            <person name="Ravin N.V."/>
            <person name="Rakitin A.L."/>
            <person name="Ivanova A.A."/>
            <person name="Beletsky A.V."/>
            <person name="Kulichevskaya I.S."/>
            <person name="Mardanov A.V."/>
            <person name="Dedysh S.N."/>
        </authorList>
    </citation>
    <scope>NUCLEOTIDE SEQUENCE [LARGE SCALE GENOMIC DNA]</scope>
    <source>
        <strain evidence="5">SP5</strain>
    </source>
</reference>
<proteinExistence type="predicted"/>
<comment type="caution">
    <text evidence="4">The sequence shown here is derived from an EMBL/GenBank/DDBJ whole genome shotgun (WGS) entry which is preliminary data.</text>
</comment>
<dbReference type="OrthoDB" id="289126at2"/>
<dbReference type="AlphaFoldDB" id="A0A225E8X8"/>
<accession>A0A225E8X8</accession>